<feature type="compositionally biased region" description="Basic and acidic residues" evidence="7">
    <location>
        <begin position="260"/>
        <end position="281"/>
    </location>
</feature>
<evidence type="ECO:0000313" key="9">
    <source>
        <dbReference type="EMBL" id="KAL1122736.1"/>
    </source>
</evidence>
<keyword evidence="3" id="KW-0010">Activator</keyword>
<dbReference type="AlphaFoldDB" id="A0ABD0Y6A9"/>
<dbReference type="InterPro" id="IPR047167">
    <property type="entry name" value="NFE2-like"/>
</dbReference>
<feature type="region of interest" description="Disordered" evidence="7">
    <location>
        <begin position="82"/>
        <end position="128"/>
    </location>
</feature>
<evidence type="ECO:0000256" key="5">
    <source>
        <dbReference type="ARBA" id="ARBA00023242"/>
    </source>
</evidence>
<feature type="compositionally biased region" description="Basic residues" evidence="7">
    <location>
        <begin position="438"/>
        <end position="447"/>
    </location>
</feature>
<feature type="region of interest" description="Disordered" evidence="7">
    <location>
        <begin position="422"/>
        <end position="475"/>
    </location>
</feature>
<feature type="compositionally biased region" description="Polar residues" evidence="7">
    <location>
        <begin position="97"/>
        <end position="123"/>
    </location>
</feature>
<feature type="coiled-coil region" evidence="6">
    <location>
        <begin position="334"/>
        <end position="368"/>
    </location>
</feature>
<dbReference type="InterPro" id="IPR008917">
    <property type="entry name" value="TF_DNA-bd_sf"/>
</dbReference>
<dbReference type="Gene3D" id="1.10.880.10">
    <property type="entry name" value="Transcription factor, Skn-1-like, DNA-binding domain"/>
    <property type="match status" value="1"/>
</dbReference>
<dbReference type="Proteomes" id="UP001558652">
    <property type="component" value="Unassembled WGS sequence"/>
</dbReference>
<dbReference type="SUPFAM" id="SSF57959">
    <property type="entry name" value="Leucine zipper domain"/>
    <property type="match status" value="1"/>
</dbReference>
<keyword evidence="5" id="KW-0539">Nucleus</keyword>
<dbReference type="Pfam" id="PF03131">
    <property type="entry name" value="bZIP_Maf"/>
    <property type="match status" value="1"/>
</dbReference>
<accession>A0ABD0Y6A9</accession>
<dbReference type="SUPFAM" id="SSF47454">
    <property type="entry name" value="A DNA-binding domain in eukaryotic transcription factors"/>
    <property type="match status" value="1"/>
</dbReference>
<keyword evidence="4" id="KW-0804">Transcription</keyword>
<dbReference type="PANTHER" id="PTHR24411">
    <property type="entry name" value="NUCLEAR FACTOR ERYTHROID 2-RELATED FACTOR"/>
    <property type="match status" value="1"/>
</dbReference>
<feature type="compositionally biased region" description="Basic and acidic residues" evidence="7">
    <location>
        <begin position="465"/>
        <end position="475"/>
    </location>
</feature>
<feature type="compositionally biased region" description="Gly residues" evidence="7">
    <location>
        <begin position="82"/>
        <end position="92"/>
    </location>
</feature>
<keyword evidence="6" id="KW-0175">Coiled coil</keyword>
<keyword evidence="10" id="KW-1185">Reference proteome</keyword>
<protein>
    <recommendedName>
        <fullName evidence="8">Basic leucine zipper domain-containing protein</fullName>
    </recommendedName>
</protein>
<dbReference type="GO" id="GO:0003677">
    <property type="term" value="F:DNA binding"/>
    <property type="evidence" value="ECO:0007669"/>
    <property type="project" value="UniProtKB-KW"/>
</dbReference>
<dbReference type="InterPro" id="IPR046347">
    <property type="entry name" value="bZIP_sf"/>
</dbReference>
<evidence type="ECO:0000256" key="3">
    <source>
        <dbReference type="ARBA" id="ARBA00023159"/>
    </source>
</evidence>
<feature type="region of interest" description="Disordered" evidence="7">
    <location>
        <begin position="246"/>
        <end position="281"/>
    </location>
</feature>
<name>A0ABD0Y6A9_9HEMI</name>
<evidence type="ECO:0000256" key="7">
    <source>
        <dbReference type="SAM" id="MobiDB-lite"/>
    </source>
</evidence>
<dbReference type="PANTHER" id="PTHR24411:SF55">
    <property type="entry name" value="SEGMENTATION PROTEIN CAP'N'COLLAR"/>
    <property type="match status" value="1"/>
</dbReference>
<sequence>MNLMTNNNNSDPIGGDTAGATFKMENPHDMMYYQNGAGDIGHNNGADGFLSSILNDEDLQLMDMAMNEGMYTMRMLEGSSGAGGCGNGGGGTDSDSAVSSMGSERVPSLTSDTDWMETNSDSGHTPADHFMTDYHRLEDKFRWYDYGYTRQHSGETASNGTHRMPPVAQKKYHLYGKRLFQEQTGGGGGSGGPGAAAAVSPSVVPTTTFGPPPLDMVKGHQPEFKYSYSAEFSRQNLEAAVHNHTYHLPPEHSGVLQRPLTRDKKARKSDEDRQMTRDERRARGLDIPISVDDIINLPMDEFNERLSKYDLSEAQLSLISWVIIVFQVAAQNCRKRKLDQIMSLADEVKQMKEKKQRLVQEREMLLSERLRVKNKFSQLYRHIFQALRDPEGNPYSPYEWSLQQSADGTVVLVPRGANHTMLQDQQTQPLQPQPVHPLPHHNHHHHVSAAQPQSQPHANSRPPKKPHDLTKQSPP</sequence>
<dbReference type="EMBL" id="JBFDAA010000013">
    <property type="protein sequence ID" value="KAL1122736.1"/>
    <property type="molecule type" value="Genomic_DNA"/>
</dbReference>
<comment type="caution">
    <text evidence="9">The sequence shown here is derived from an EMBL/GenBank/DDBJ whole genome shotgun (WGS) entry which is preliminary data.</text>
</comment>
<proteinExistence type="predicted"/>
<evidence type="ECO:0000259" key="8">
    <source>
        <dbReference type="Pfam" id="PF03131"/>
    </source>
</evidence>
<dbReference type="InterPro" id="IPR004826">
    <property type="entry name" value="bZIP_Maf"/>
</dbReference>
<feature type="domain" description="Basic leucine zipper" evidence="8">
    <location>
        <begin position="290"/>
        <end position="379"/>
    </location>
</feature>
<reference evidence="9 10" key="1">
    <citation type="submission" date="2024-07" db="EMBL/GenBank/DDBJ databases">
        <title>Chromosome-level genome assembly of the water stick insect Ranatra chinensis (Heteroptera: Nepidae).</title>
        <authorList>
            <person name="Liu X."/>
        </authorList>
    </citation>
    <scope>NUCLEOTIDE SEQUENCE [LARGE SCALE GENOMIC DNA]</scope>
    <source>
        <strain evidence="9">Cailab_2021Rc</strain>
        <tissue evidence="9">Muscle</tissue>
    </source>
</reference>
<evidence type="ECO:0000256" key="6">
    <source>
        <dbReference type="SAM" id="Coils"/>
    </source>
</evidence>
<keyword evidence="2" id="KW-0238">DNA-binding</keyword>
<keyword evidence="1" id="KW-0805">Transcription regulation</keyword>
<evidence type="ECO:0000313" key="10">
    <source>
        <dbReference type="Proteomes" id="UP001558652"/>
    </source>
</evidence>
<evidence type="ECO:0000256" key="4">
    <source>
        <dbReference type="ARBA" id="ARBA00023163"/>
    </source>
</evidence>
<organism evidence="9 10">
    <name type="scientific">Ranatra chinensis</name>
    <dbReference type="NCBI Taxonomy" id="642074"/>
    <lineage>
        <taxon>Eukaryota</taxon>
        <taxon>Metazoa</taxon>
        <taxon>Ecdysozoa</taxon>
        <taxon>Arthropoda</taxon>
        <taxon>Hexapoda</taxon>
        <taxon>Insecta</taxon>
        <taxon>Pterygota</taxon>
        <taxon>Neoptera</taxon>
        <taxon>Paraneoptera</taxon>
        <taxon>Hemiptera</taxon>
        <taxon>Heteroptera</taxon>
        <taxon>Panheteroptera</taxon>
        <taxon>Nepomorpha</taxon>
        <taxon>Nepidae</taxon>
        <taxon>Ranatrinae</taxon>
        <taxon>Ranatra</taxon>
    </lineage>
</organism>
<gene>
    <name evidence="9" type="ORF">AAG570_003063</name>
</gene>
<evidence type="ECO:0000256" key="2">
    <source>
        <dbReference type="ARBA" id="ARBA00023125"/>
    </source>
</evidence>
<evidence type="ECO:0000256" key="1">
    <source>
        <dbReference type="ARBA" id="ARBA00023015"/>
    </source>
</evidence>